<dbReference type="InterPro" id="IPR001870">
    <property type="entry name" value="B30.2/SPRY"/>
</dbReference>
<protein>
    <submittedName>
        <fullName evidence="11">Tripartite motif-containing protein 16-like</fullName>
    </submittedName>
</protein>
<accession>A0A9W7WX42</accession>
<reference evidence="11" key="1">
    <citation type="submission" date="2021-02" db="EMBL/GenBank/DDBJ databases">
        <title>Comparative genomics reveals that relaxation of natural selection precedes convergent phenotypic evolution of cavefish.</title>
        <authorList>
            <person name="Peng Z."/>
        </authorList>
    </citation>
    <scope>NUCLEOTIDE SEQUENCE</scope>
    <source>
        <tissue evidence="11">Muscle</tissue>
    </source>
</reference>
<dbReference type="GO" id="GO:0005737">
    <property type="term" value="C:cytoplasm"/>
    <property type="evidence" value="ECO:0007669"/>
    <property type="project" value="UniProtKB-ARBA"/>
</dbReference>
<dbReference type="InterPro" id="IPR003877">
    <property type="entry name" value="SPRY_dom"/>
</dbReference>
<dbReference type="InterPro" id="IPR043136">
    <property type="entry name" value="B30.2/SPRY_sf"/>
</dbReference>
<dbReference type="Proteomes" id="UP001059041">
    <property type="component" value="Linkage Group LG5"/>
</dbReference>
<dbReference type="SUPFAM" id="SSF49899">
    <property type="entry name" value="Concanavalin A-like lectins/glucanases"/>
    <property type="match status" value="1"/>
</dbReference>
<evidence type="ECO:0000256" key="3">
    <source>
        <dbReference type="ARBA" id="ARBA00022771"/>
    </source>
</evidence>
<dbReference type="PANTHER" id="PTHR25465:SF5">
    <property type="entry name" value="E3 UBIQUITIN_ISG15 LIGASE TRIM25-RELATED"/>
    <property type="match status" value="1"/>
</dbReference>
<sequence length="478" mass="55246">AEGGFSQDQFSCPVCLDLLKDPVTIPCGHSYCMSCITRCWNREDQTGVYSCPQCRHTFTSRPALCKNVMFAELVENLRKTTLKAARPVHCYGEPLDVECDVCTGRKYRAVKSCLECLNSYCQNHLEQHENLFKARRHNLMNPSRRPNEMICLKHRKDLEVYCRTDQQCICCVCMMDEHKHHDTIAAAAERMEKQRCLGELQRKFQQRIQEKEGELHELKKAVESHKRSAQTAVKDSERIFTELIRSIERRRSEVTQLIRDQEKAAVTRAEGFLKQLEQEIVDLRRRKAELQQLSLTANHIHFLQFTLDSSTVNKHLRLSDGNRTATYTDTEQQYAGHPDRFDYWLQVLCKESVSGRCYWEVEWSGNDGVHMSVSYKSISRKGNGYECVFGCNNQSWSLLCSPYKYSLEHNSKTTDHPVSSSSSRIGVYVDHRAGTLSFYSVSDTMTLIHRVQTTFTQPLYPGFYVVKGCMVKLCHLIK</sequence>
<dbReference type="InterPro" id="IPR003879">
    <property type="entry name" value="Butyrophylin_SPRY"/>
</dbReference>
<evidence type="ECO:0000259" key="8">
    <source>
        <dbReference type="PROSITE" id="PS50089"/>
    </source>
</evidence>
<evidence type="ECO:0000256" key="7">
    <source>
        <dbReference type="SAM" id="Coils"/>
    </source>
</evidence>
<dbReference type="SMART" id="SM00449">
    <property type="entry name" value="SPRY"/>
    <property type="match status" value="1"/>
</dbReference>
<dbReference type="CDD" id="cd19769">
    <property type="entry name" value="Bbox2_TRIM16-like"/>
    <property type="match status" value="1"/>
</dbReference>
<comment type="caution">
    <text evidence="11">The sequence shown here is derived from an EMBL/GenBank/DDBJ whole genome shotgun (WGS) entry which is preliminary data.</text>
</comment>
<evidence type="ECO:0000259" key="9">
    <source>
        <dbReference type="PROSITE" id="PS50119"/>
    </source>
</evidence>
<feature type="domain" description="B box-type" evidence="9">
    <location>
        <begin position="146"/>
        <end position="186"/>
    </location>
</feature>
<dbReference type="GO" id="GO:0008270">
    <property type="term" value="F:zinc ion binding"/>
    <property type="evidence" value="ECO:0007669"/>
    <property type="project" value="UniProtKB-KW"/>
</dbReference>
<keyword evidence="1" id="KW-0399">Innate immunity</keyword>
<evidence type="ECO:0000256" key="1">
    <source>
        <dbReference type="ARBA" id="ARBA00022588"/>
    </source>
</evidence>
<feature type="non-terminal residue" evidence="11">
    <location>
        <position position="478"/>
    </location>
</feature>
<dbReference type="InterPro" id="IPR058030">
    <property type="entry name" value="TRIM8/14/16/25/29/45/65_CC"/>
</dbReference>
<dbReference type="EMBL" id="JAFHDT010000005">
    <property type="protein sequence ID" value="KAI7810272.1"/>
    <property type="molecule type" value="Genomic_DNA"/>
</dbReference>
<dbReference type="InterPro" id="IPR013320">
    <property type="entry name" value="ConA-like_dom_sf"/>
</dbReference>
<feature type="domain" description="RING-type" evidence="8">
    <location>
        <begin position="12"/>
        <end position="55"/>
    </location>
</feature>
<dbReference type="SMART" id="SM00336">
    <property type="entry name" value="BBOX"/>
    <property type="match status" value="1"/>
</dbReference>
<keyword evidence="5" id="KW-0391">Immunity</keyword>
<dbReference type="PRINTS" id="PR01407">
    <property type="entry name" value="BUTYPHLNCDUF"/>
</dbReference>
<dbReference type="PROSITE" id="PS50119">
    <property type="entry name" value="ZF_BBOX"/>
    <property type="match status" value="1"/>
</dbReference>
<feature type="coiled-coil region" evidence="7">
    <location>
        <begin position="201"/>
        <end position="293"/>
    </location>
</feature>
<name>A0A9W7WX42_TRIRA</name>
<evidence type="ECO:0000259" key="10">
    <source>
        <dbReference type="PROSITE" id="PS50188"/>
    </source>
</evidence>
<dbReference type="SMART" id="SM00589">
    <property type="entry name" value="PRY"/>
    <property type="match status" value="1"/>
</dbReference>
<dbReference type="SMART" id="SM00184">
    <property type="entry name" value="RING"/>
    <property type="match status" value="1"/>
</dbReference>
<evidence type="ECO:0000256" key="6">
    <source>
        <dbReference type="PROSITE-ProRule" id="PRU00024"/>
    </source>
</evidence>
<dbReference type="CDD" id="cd16040">
    <property type="entry name" value="SPRY_PRY_SNTX"/>
    <property type="match status" value="1"/>
</dbReference>
<organism evidence="11 12">
    <name type="scientific">Triplophysa rosa</name>
    <name type="common">Cave loach</name>
    <dbReference type="NCBI Taxonomy" id="992332"/>
    <lineage>
        <taxon>Eukaryota</taxon>
        <taxon>Metazoa</taxon>
        <taxon>Chordata</taxon>
        <taxon>Craniata</taxon>
        <taxon>Vertebrata</taxon>
        <taxon>Euteleostomi</taxon>
        <taxon>Actinopterygii</taxon>
        <taxon>Neopterygii</taxon>
        <taxon>Teleostei</taxon>
        <taxon>Ostariophysi</taxon>
        <taxon>Cypriniformes</taxon>
        <taxon>Nemacheilidae</taxon>
        <taxon>Triplophysa</taxon>
    </lineage>
</organism>
<keyword evidence="4" id="KW-0862">Zinc</keyword>
<dbReference type="InterPro" id="IPR000315">
    <property type="entry name" value="Znf_B-box"/>
</dbReference>
<dbReference type="InterPro" id="IPR013083">
    <property type="entry name" value="Znf_RING/FYVE/PHD"/>
</dbReference>
<dbReference type="Gene3D" id="3.30.160.60">
    <property type="entry name" value="Classic Zinc Finger"/>
    <property type="match status" value="1"/>
</dbReference>
<dbReference type="AlphaFoldDB" id="A0A9W7WX42"/>
<dbReference type="InterPro" id="IPR006574">
    <property type="entry name" value="PRY"/>
</dbReference>
<evidence type="ECO:0000256" key="2">
    <source>
        <dbReference type="ARBA" id="ARBA00022723"/>
    </source>
</evidence>
<dbReference type="InterPro" id="IPR017907">
    <property type="entry name" value="Znf_RING_CS"/>
</dbReference>
<keyword evidence="12" id="KW-1185">Reference proteome</keyword>
<evidence type="ECO:0000256" key="4">
    <source>
        <dbReference type="ARBA" id="ARBA00022833"/>
    </source>
</evidence>
<keyword evidence="3 6" id="KW-0863">Zinc-finger</keyword>
<dbReference type="Gene3D" id="4.10.830.40">
    <property type="match status" value="1"/>
</dbReference>
<dbReference type="Gene3D" id="3.30.40.10">
    <property type="entry name" value="Zinc/RING finger domain, C3HC4 (zinc finger)"/>
    <property type="match status" value="1"/>
</dbReference>
<dbReference type="PROSITE" id="PS00518">
    <property type="entry name" value="ZF_RING_1"/>
    <property type="match status" value="1"/>
</dbReference>
<dbReference type="Pfam" id="PF00622">
    <property type="entry name" value="SPRY"/>
    <property type="match status" value="1"/>
</dbReference>
<gene>
    <name evidence="11" type="ORF">IRJ41_023896</name>
</gene>
<dbReference type="PROSITE" id="PS50089">
    <property type="entry name" value="ZF_RING_2"/>
    <property type="match status" value="1"/>
</dbReference>
<dbReference type="Pfam" id="PF00643">
    <property type="entry name" value="zf-B_box"/>
    <property type="match status" value="1"/>
</dbReference>
<evidence type="ECO:0000313" key="12">
    <source>
        <dbReference type="Proteomes" id="UP001059041"/>
    </source>
</evidence>
<dbReference type="InterPro" id="IPR001841">
    <property type="entry name" value="Znf_RING"/>
</dbReference>
<dbReference type="InterPro" id="IPR051051">
    <property type="entry name" value="E3_ubiq-ligase_TRIM/RNF"/>
</dbReference>
<dbReference type="SUPFAM" id="SSF57845">
    <property type="entry name" value="B-box zinc-binding domain"/>
    <property type="match status" value="1"/>
</dbReference>
<dbReference type="Gene3D" id="2.60.120.920">
    <property type="match status" value="1"/>
</dbReference>
<keyword evidence="2" id="KW-0479">Metal-binding</keyword>
<proteinExistence type="predicted"/>
<dbReference type="SUPFAM" id="SSF57850">
    <property type="entry name" value="RING/U-box"/>
    <property type="match status" value="1"/>
</dbReference>
<dbReference type="GO" id="GO:0045087">
    <property type="term" value="P:innate immune response"/>
    <property type="evidence" value="ECO:0007669"/>
    <property type="project" value="UniProtKB-KW"/>
</dbReference>
<keyword evidence="7" id="KW-0175">Coiled coil</keyword>
<dbReference type="Pfam" id="PF13765">
    <property type="entry name" value="PRY"/>
    <property type="match status" value="1"/>
</dbReference>
<feature type="domain" description="B30.2/SPRY" evidence="10">
    <location>
        <begin position="285"/>
        <end position="478"/>
    </location>
</feature>
<dbReference type="PROSITE" id="PS50188">
    <property type="entry name" value="B302_SPRY"/>
    <property type="match status" value="1"/>
</dbReference>
<dbReference type="Pfam" id="PF25600">
    <property type="entry name" value="TRIM_CC"/>
    <property type="match status" value="1"/>
</dbReference>
<dbReference type="Pfam" id="PF15227">
    <property type="entry name" value="zf-C3HC4_4"/>
    <property type="match status" value="1"/>
</dbReference>
<dbReference type="PANTHER" id="PTHR25465">
    <property type="entry name" value="B-BOX DOMAIN CONTAINING"/>
    <property type="match status" value="1"/>
</dbReference>
<evidence type="ECO:0000313" key="11">
    <source>
        <dbReference type="EMBL" id="KAI7810272.1"/>
    </source>
</evidence>
<evidence type="ECO:0000256" key="5">
    <source>
        <dbReference type="ARBA" id="ARBA00022859"/>
    </source>
</evidence>